<feature type="chain" id="PRO_5012180563" evidence="5">
    <location>
        <begin position="31"/>
        <end position="556"/>
    </location>
</feature>
<sequence>MSTTRRQFLGTSASAALIASLAGVPKAALAQSVSPVRALTLYSRAQAANPQQYQAAELIAQAWGDLGLDVTVSGLPQNQLSDVVWYNRDSWDVSMWQMVGRPERSDPDDFVSNLFHSANIESGYNFVGYSNPEYDRVAEAQRLVVDRDARQALIYEAQDIVNADQPYVFLVYPTKSYAYNTAVFDDTTLVNQPGLGIKNFLSFIAVEPKGDQKDLIMNVSNELNAINPYYISGAGDSWMTELIWDRIMRIDADGLPTPWAAESVTWNDEGTLATIVIRDDLSFHDGMPVRVEDMIFSLESPQRAGVAPMYKPFVDPIVAMEKLDDRTFTVELAQPNAAFETSTLSKVNIVPEHIWAPLLDALVEGETAESVLEDSRVGSGPFKFDRWNQSEVVLSAIPDHFAAAKVDRVIMRVVLNVEASLGMLRSGELNFLTDYTGDPQLLKDAADADDSIAVVDVTDIGFQFLGFNCRRAPFDDPAVRRALSFAINRRLIAGAAYNGFGRPANSHVSPALPFWYNAATEELPVGIDVATAMLEDAGYSIVDGQLHYPAGMTEQY</sequence>
<evidence type="ECO:0000256" key="4">
    <source>
        <dbReference type="ARBA" id="ARBA00022729"/>
    </source>
</evidence>
<feature type="signal peptide" evidence="5">
    <location>
        <begin position="1"/>
        <end position="30"/>
    </location>
</feature>
<proteinExistence type="inferred from homology"/>
<dbReference type="InterPro" id="IPR000914">
    <property type="entry name" value="SBP_5_dom"/>
</dbReference>
<protein>
    <submittedName>
        <fullName evidence="7">Peptide/nickel transport system substrate-binding protein</fullName>
    </submittedName>
</protein>
<dbReference type="CDD" id="cd00995">
    <property type="entry name" value="PBP2_NikA_DppA_OppA_like"/>
    <property type="match status" value="1"/>
</dbReference>
<dbReference type="GO" id="GO:1904680">
    <property type="term" value="F:peptide transmembrane transporter activity"/>
    <property type="evidence" value="ECO:0007669"/>
    <property type="project" value="TreeGrafter"/>
</dbReference>
<evidence type="ECO:0000313" key="7">
    <source>
        <dbReference type="EMBL" id="SOH94308.1"/>
    </source>
</evidence>
<evidence type="ECO:0000256" key="1">
    <source>
        <dbReference type="ARBA" id="ARBA00004418"/>
    </source>
</evidence>
<comment type="similarity">
    <text evidence="2">Belongs to the bacterial solute-binding protein 5 family.</text>
</comment>
<keyword evidence="3" id="KW-0813">Transport</keyword>
<keyword evidence="8" id="KW-1185">Reference proteome</keyword>
<feature type="domain" description="Solute-binding protein family 5" evidence="6">
    <location>
        <begin position="256"/>
        <end position="545"/>
    </location>
</feature>
<dbReference type="Proteomes" id="UP000220034">
    <property type="component" value="Unassembled WGS sequence"/>
</dbReference>
<evidence type="ECO:0000256" key="5">
    <source>
        <dbReference type="SAM" id="SignalP"/>
    </source>
</evidence>
<dbReference type="PROSITE" id="PS51318">
    <property type="entry name" value="TAT"/>
    <property type="match status" value="1"/>
</dbReference>
<dbReference type="AlphaFoldDB" id="A0A2C9CSU6"/>
<dbReference type="InterPro" id="IPR039424">
    <property type="entry name" value="SBP_5"/>
</dbReference>
<dbReference type="GO" id="GO:0015833">
    <property type="term" value="P:peptide transport"/>
    <property type="evidence" value="ECO:0007669"/>
    <property type="project" value="TreeGrafter"/>
</dbReference>
<comment type="subcellular location">
    <subcellularLocation>
        <location evidence="1">Periplasm</location>
    </subcellularLocation>
</comment>
<dbReference type="EMBL" id="OCTN01000004">
    <property type="protein sequence ID" value="SOH94308.1"/>
    <property type="molecule type" value="Genomic_DNA"/>
</dbReference>
<organism evidence="7 8">
    <name type="scientific">Pontivivens marinum</name>
    <dbReference type="NCBI Taxonomy" id="1690039"/>
    <lineage>
        <taxon>Bacteria</taxon>
        <taxon>Pseudomonadati</taxon>
        <taxon>Pseudomonadota</taxon>
        <taxon>Alphaproteobacteria</taxon>
        <taxon>Rhodobacterales</taxon>
        <taxon>Paracoccaceae</taxon>
        <taxon>Pontivivens</taxon>
    </lineage>
</organism>
<dbReference type="Gene3D" id="3.10.105.10">
    <property type="entry name" value="Dipeptide-binding Protein, Domain 3"/>
    <property type="match status" value="2"/>
</dbReference>
<reference evidence="8" key="1">
    <citation type="submission" date="2017-09" db="EMBL/GenBank/DDBJ databases">
        <authorList>
            <person name="Varghese N."/>
            <person name="Submissions S."/>
        </authorList>
    </citation>
    <scope>NUCLEOTIDE SEQUENCE [LARGE SCALE GENOMIC DNA]</scope>
    <source>
        <strain evidence="8">C7</strain>
    </source>
</reference>
<dbReference type="OrthoDB" id="9801912at2"/>
<dbReference type="InterPro" id="IPR006311">
    <property type="entry name" value="TAT_signal"/>
</dbReference>
<name>A0A2C9CSU6_9RHOB</name>
<evidence type="ECO:0000259" key="6">
    <source>
        <dbReference type="Pfam" id="PF00496"/>
    </source>
</evidence>
<keyword evidence="4 5" id="KW-0732">Signal</keyword>
<gene>
    <name evidence="7" type="ORF">SAMN06273572_1046</name>
</gene>
<accession>A0A2C9CSU6</accession>
<dbReference type="Pfam" id="PF00496">
    <property type="entry name" value="SBP_bac_5"/>
    <property type="match status" value="1"/>
</dbReference>
<dbReference type="SUPFAM" id="SSF53850">
    <property type="entry name" value="Periplasmic binding protein-like II"/>
    <property type="match status" value="2"/>
</dbReference>
<dbReference type="RefSeq" id="WP_097930291.1">
    <property type="nucleotide sequence ID" value="NZ_OCTN01000004.1"/>
</dbReference>
<evidence type="ECO:0000256" key="3">
    <source>
        <dbReference type="ARBA" id="ARBA00022448"/>
    </source>
</evidence>
<evidence type="ECO:0000313" key="8">
    <source>
        <dbReference type="Proteomes" id="UP000220034"/>
    </source>
</evidence>
<dbReference type="PANTHER" id="PTHR30290:SF9">
    <property type="entry name" value="OLIGOPEPTIDE-BINDING PROTEIN APPA"/>
    <property type="match status" value="1"/>
</dbReference>
<dbReference type="Gene3D" id="3.40.190.10">
    <property type="entry name" value="Periplasmic binding protein-like II"/>
    <property type="match status" value="2"/>
</dbReference>
<evidence type="ECO:0000256" key="2">
    <source>
        <dbReference type="ARBA" id="ARBA00005695"/>
    </source>
</evidence>
<dbReference type="PANTHER" id="PTHR30290">
    <property type="entry name" value="PERIPLASMIC BINDING COMPONENT OF ABC TRANSPORTER"/>
    <property type="match status" value="1"/>
</dbReference>